<comment type="caution">
    <text evidence="2">The sequence shown here is derived from an EMBL/GenBank/DDBJ whole genome shotgun (WGS) entry which is preliminary data.</text>
</comment>
<protein>
    <submittedName>
        <fullName evidence="2">Uncharacterized protein</fullName>
    </submittedName>
</protein>
<evidence type="ECO:0000313" key="3">
    <source>
        <dbReference type="Proteomes" id="UP001165283"/>
    </source>
</evidence>
<name>A0ABT1ADS6_9PSEU</name>
<dbReference type="Proteomes" id="UP001165283">
    <property type="component" value="Unassembled WGS sequence"/>
</dbReference>
<keyword evidence="1" id="KW-0472">Membrane</keyword>
<accession>A0ABT1ADS6</accession>
<organism evidence="2 3">
    <name type="scientific">Pseudonocardia humida</name>
    <dbReference type="NCBI Taxonomy" id="2800819"/>
    <lineage>
        <taxon>Bacteria</taxon>
        <taxon>Bacillati</taxon>
        <taxon>Actinomycetota</taxon>
        <taxon>Actinomycetes</taxon>
        <taxon>Pseudonocardiales</taxon>
        <taxon>Pseudonocardiaceae</taxon>
        <taxon>Pseudonocardia</taxon>
    </lineage>
</organism>
<feature type="transmembrane region" description="Helical" evidence="1">
    <location>
        <begin position="66"/>
        <end position="86"/>
    </location>
</feature>
<reference evidence="2" key="1">
    <citation type="submission" date="2021-04" db="EMBL/GenBank/DDBJ databases">
        <title>Pseudonocardia sp. nov., isolated from sandy soil of mangrove forest.</title>
        <authorList>
            <person name="Zan Z."/>
            <person name="Huang R."/>
            <person name="Liu W."/>
        </authorList>
    </citation>
    <scope>NUCLEOTIDE SEQUENCE</scope>
    <source>
        <strain evidence="2">S2-4</strain>
    </source>
</reference>
<keyword evidence="1" id="KW-0812">Transmembrane</keyword>
<gene>
    <name evidence="2" type="ORF">KDL28_37385</name>
</gene>
<evidence type="ECO:0000256" key="1">
    <source>
        <dbReference type="SAM" id="Phobius"/>
    </source>
</evidence>
<dbReference type="EMBL" id="JAGSOV010000090">
    <property type="protein sequence ID" value="MCO1660739.1"/>
    <property type="molecule type" value="Genomic_DNA"/>
</dbReference>
<dbReference type="RefSeq" id="WP_252446274.1">
    <property type="nucleotide sequence ID" value="NZ_JAGSOV010000090.1"/>
</dbReference>
<sequence length="104" mass="10267">MRRRALPAVLTVVALVAIAMASYLAANAVLLPDPVAVQTAALPAEATVEPVAAAPAAADPSAPGSFGLALVVWGSVLVLAVATWAARGIRKGAGPVPDALPARP</sequence>
<keyword evidence="3" id="KW-1185">Reference proteome</keyword>
<proteinExistence type="predicted"/>
<keyword evidence="1" id="KW-1133">Transmembrane helix</keyword>
<evidence type="ECO:0000313" key="2">
    <source>
        <dbReference type="EMBL" id="MCO1660739.1"/>
    </source>
</evidence>